<feature type="non-terminal residue" evidence="1">
    <location>
        <position position="1"/>
    </location>
</feature>
<comment type="caution">
    <text evidence="1">The sequence shown here is derived from an EMBL/GenBank/DDBJ whole genome shotgun (WGS) entry which is preliminary data.</text>
</comment>
<gene>
    <name evidence="1" type="ORF">DHETER_LOCUS8887</name>
</gene>
<proteinExistence type="predicted"/>
<evidence type="ECO:0000313" key="2">
    <source>
        <dbReference type="Proteomes" id="UP000789702"/>
    </source>
</evidence>
<name>A0ACA9NER3_9GLOM</name>
<dbReference type="EMBL" id="CAJVPU010014723">
    <property type="protein sequence ID" value="CAG8642003.1"/>
    <property type="molecule type" value="Genomic_DNA"/>
</dbReference>
<reference evidence="1" key="1">
    <citation type="submission" date="2021-06" db="EMBL/GenBank/DDBJ databases">
        <authorList>
            <person name="Kallberg Y."/>
            <person name="Tangrot J."/>
            <person name="Rosling A."/>
        </authorList>
    </citation>
    <scope>NUCLEOTIDE SEQUENCE</scope>
    <source>
        <strain evidence="1">IL203A</strain>
    </source>
</reference>
<dbReference type="Proteomes" id="UP000789702">
    <property type="component" value="Unassembled WGS sequence"/>
</dbReference>
<sequence length="77" mass="8951">FPINMKVNNNKQIEVNDNEEIFLTTDELNTNLYTQVITEVDRYFNENTVNKLLTDQEIVDLVTPAEDTDPDSSEKEK</sequence>
<organism evidence="1 2">
    <name type="scientific">Dentiscutata heterogama</name>
    <dbReference type="NCBI Taxonomy" id="1316150"/>
    <lineage>
        <taxon>Eukaryota</taxon>
        <taxon>Fungi</taxon>
        <taxon>Fungi incertae sedis</taxon>
        <taxon>Mucoromycota</taxon>
        <taxon>Glomeromycotina</taxon>
        <taxon>Glomeromycetes</taxon>
        <taxon>Diversisporales</taxon>
        <taxon>Gigasporaceae</taxon>
        <taxon>Dentiscutata</taxon>
    </lineage>
</organism>
<evidence type="ECO:0000313" key="1">
    <source>
        <dbReference type="EMBL" id="CAG8642003.1"/>
    </source>
</evidence>
<accession>A0ACA9NER3</accession>
<protein>
    <submittedName>
        <fullName evidence="1">16252_t:CDS:1</fullName>
    </submittedName>
</protein>
<keyword evidence="2" id="KW-1185">Reference proteome</keyword>